<reference evidence="2 3" key="1">
    <citation type="submission" date="2023-11" db="EMBL/GenBank/DDBJ databases">
        <authorList>
            <person name="Bao R."/>
        </authorList>
    </citation>
    <scope>NUCLEOTIDE SEQUENCE [LARGE SCALE GENOMIC DNA]</scope>
    <source>
        <strain evidence="2 3">PJ23</strain>
    </source>
</reference>
<evidence type="ECO:0000313" key="2">
    <source>
        <dbReference type="EMBL" id="MDX6805664.1"/>
    </source>
</evidence>
<organism evidence="2 3">
    <name type="scientific">Terrihabitans rhizophilus</name>
    <dbReference type="NCBI Taxonomy" id="3092662"/>
    <lineage>
        <taxon>Bacteria</taxon>
        <taxon>Pseudomonadati</taxon>
        <taxon>Pseudomonadota</taxon>
        <taxon>Alphaproteobacteria</taxon>
        <taxon>Hyphomicrobiales</taxon>
        <taxon>Terrihabitans</taxon>
    </lineage>
</organism>
<dbReference type="Pfam" id="PF01418">
    <property type="entry name" value="HTH_6"/>
    <property type="match status" value="1"/>
</dbReference>
<dbReference type="InterPro" id="IPR046348">
    <property type="entry name" value="SIS_dom_sf"/>
</dbReference>
<dbReference type="SUPFAM" id="SSF46689">
    <property type="entry name" value="Homeodomain-like"/>
    <property type="match status" value="1"/>
</dbReference>
<dbReference type="InterPro" id="IPR001347">
    <property type="entry name" value="SIS_dom"/>
</dbReference>
<proteinExistence type="predicted"/>
<dbReference type="Gene3D" id="1.10.10.10">
    <property type="entry name" value="Winged helix-like DNA-binding domain superfamily/Winged helix DNA-binding domain"/>
    <property type="match status" value="1"/>
</dbReference>
<dbReference type="EMBL" id="JAXAFJ010000002">
    <property type="protein sequence ID" value="MDX6805664.1"/>
    <property type="molecule type" value="Genomic_DNA"/>
</dbReference>
<accession>A0ABU4RLF1</accession>
<dbReference type="PROSITE" id="PS51071">
    <property type="entry name" value="HTH_RPIR"/>
    <property type="match status" value="1"/>
</dbReference>
<dbReference type="Proteomes" id="UP001274321">
    <property type="component" value="Unassembled WGS sequence"/>
</dbReference>
<dbReference type="Pfam" id="PF01380">
    <property type="entry name" value="SIS"/>
    <property type="match status" value="1"/>
</dbReference>
<dbReference type="InterPro" id="IPR047640">
    <property type="entry name" value="RpiR-like"/>
</dbReference>
<keyword evidence="3" id="KW-1185">Reference proteome</keyword>
<sequence>MDAERATTLLHLIEDALPGLTAQERRAALYLRDHYPVAGLDPLARLARVSGVSSQTVLRLAAKLGFGSYRELQDSLRGEVAAERASPLGRWMGRSTTASEEDWLAGFGAQIAGNIAAAFSMVVREDFERAAQALADRRRPALAIGGRFTQALARTITRHLEVVRGGIEEVGSISSTWPDRLIDVDRRSIVIAYDIRRYAPDVVRFTEIAAEQGAFVILFTDSRAAPACRHASVVFAAPTDSAGAWDSLAALFAVTEALIARVTELEGSGTTERLGRLENIRARLLGPGDGV</sequence>
<dbReference type="InterPro" id="IPR009057">
    <property type="entry name" value="Homeodomain-like_sf"/>
</dbReference>
<dbReference type="SUPFAM" id="SSF53697">
    <property type="entry name" value="SIS domain"/>
    <property type="match status" value="1"/>
</dbReference>
<dbReference type="RefSeq" id="WP_319843770.1">
    <property type="nucleotide sequence ID" value="NZ_JAXAFJ010000002.1"/>
</dbReference>
<protein>
    <submittedName>
        <fullName evidence="2">MurR/RpiR family transcriptional regulator</fullName>
    </submittedName>
</protein>
<feature type="domain" description="HTH rpiR-type" evidence="1">
    <location>
        <begin position="7"/>
        <end position="83"/>
    </location>
</feature>
<evidence type="ECO:0000313" key="3">
    <source>
        <dbReference type="Proteomes" id="UP001274321"/>
    </source>
</evidence>
<gene>
    <name evidence="2" type="ORF">SCD90_06280</name>
</gene>
<comment type="caution">
    <text evidence="2">The sequence shown here is derived from an EMBL/GenBank/DDBJ whole genome shotgun (WGS) entry which is preliminary data.</text>
</comment>
<dbReference type="Gene3D" id="3.40.50.10490">
    <property type="entry name" value="Glucose-6-phosphate isomerase like protein, domain 1"/>
    <property type="match status" value="1"/>
</dbReference>
<evidence type="ECO:0000259" key="1">
    <source>
        <dbReference type="PROSITE" id="PS51071"/>
    </source>
</evidence>
<dbReference type="PANTHER" id="PTHR30514:SF18">
    <property type="entry name" value="RPIR-FAMILY TRANSCRIPTIONAL REGULATOR"/>
    <property type="match status" value="1"/>
</dbReference>
<name>A0ABU4RLF1_9HYPH</name>
<dbReference type="InterPro" id="IPR036388">
    <property type="entry name" value="WH-like_DNA-bd_sf"/>
</dbReference>
<dbReference type="PANTHER" id="PTHR30514">
    <property type="entry name" value="GLUCOKINASE"/>
    <property type="match status" value="1"/>
</dbReference>
<dbReference type="InterPro" id="IPR000281">
    <property type="entry name" value="HTH_RpiR"/>
</dbReference>